<dbReference type="InterPro" id="IPR020835">
    <property type="entry name" value="Catalase_sf"/>
</dbReference>
<dbReference type="Gene3D" id="3.30.70.1990">
    <property type="match status" value="1"/>
</dbReference>
<dbReference type="Gene3D" id="3.40.50.1820">
    <property type="entry name" value="alpha/beta hydrolase"/>
    <property type="match status" value="1"/>
</dbReference>
<dbReference type="Proteomes" id="UP001489004">
    <property type="component" value="Unassembled WGS sequence"/>
</dbReference>
<dbReference type="InterPro" id="IPR042099">
    <property type="entry name" value="ANL_N_sf"/>
</dbReference>
<feature type="domain" description="Amine oxidase" evidence="1">
    <location>
        <begin position="228"/>
        <end position="568"/>
    </location>
</feature>
<comment type="caution">
    <text evidence="2">The sequence shown here is derived from an EMBL/GenBank/DDBJ whole genome shotgun (WGS) entry which is preliminary data.</text>
</comment>
<reference evidence="2 3" key="1">
    <citation type="journal article" date="2024" name="Nat. Commun.">
        <title>Phylogenomics reveals the evolutionary origins of lichenization in chlorophyte algae.</title>
        <authorList>
            <person name="Puginier C."/>
            <person name="Libourel C."/>
            <person name="Otte J."/>
            <person name="Skaloud P."/>
            <person name="Haon M."/>
            <person name="Grisel S."/>
            <person name="Petersen M."/>
            <person name="Berrin J.G."/>
            <person name="Delaux P.M."/>
            <person name="Dal Grande F."/>
            <person name="Keller J."/>
        </authorList>
    </citation>
    <scope>NUCLEOTIDE SEQUENCE [LARGE SCALE GENOMIC DNA]</scope>
    <source>
        <strain evidence="2 3">SAG 2043</strain>
    </source>
</reference>
<dbReference type="InterPro" id="IPR036188">
    <property type="entry name" value="FAD/NAD-bd_sf"/>
</dbReference>
<organism evidence="2 3">
    <name type="scientific">[Myrmecia] bisecta</name>
    <dbReference type="NCBI Taxonomy" id="41462"/>
    <lineage>
        <taxon>Eukaryota</taxon>
        <taxon>Viridiplantae</taxon>
        <taxon>Chlorophyta</taxon>
        <taxon>core chlorophytes</taxon>
        <taxon>Trebouxiophyceae</taxon>
        <taxon>Trebouxiales</taxon>
        <taxon>Trebouxiaceae</taxon>
        <taxon>Myrmecia</taxon>
    </lineage>
</organism>
<protein>
    <recommendedName>
        <fullName evidence="1">Amine oxidase domain-containing protein</fullName>
    </recommendedName>
</protein>
<name>A0AAW1Q7Y5_9CHLO</name>
<dbReference type="Gene3D" id="2.40.180.10">
    <property type="entry name" value="Catalase core domain"/>
    <property type="match status" value="1"/>
</dbReference>
<proteinExistence type="predicted"/>
<dbReference type="EMBL" id="JALJOR010000005">
    <property type="protein sequence ID" value="KAK9817108.1"/>
    <property type="molecule type" value="Genomic_DNA"/>
</dbReference>
<dbReference type="PANTHER" id="PTHR22754:SF32">
    <property type="entry name" value="DISCO-INTERACTING PROTEIN 2"/>
    <property type="match status" value="1"/>
</dbReference>
<dbReference type="SUPFAM" id="SSF51905">
    <property type="entry name" value="FAD/NAD(P)-binding domain"/>
    <property type="match status" value="1"/>
</dbReference>
<dbReference type="SUPFAM" id="SSF56801">
    <property type="entry name" value="Acetyl-CoA synthetase-like"/>
    <property type="match status" value="1"/>
</dbReference>
<dbReference type="GO" id="GO:0016491">
    <property type="term" value="F:oxidoreductase activity"/>
    <property type="evidence" value="ECO:0007669"/>
    <property type="project" value="InterPro"/>
</dbReference>
<dbReference type="SUPFAM" id="SSF56634">
    <property type="entry name" value="Heme-dependent catalase-like"/>
    <property type="match status" value="1"/>
</dbReference>
<dbReference type="GO" id="GO:0020037">
    <property type="term" value="F:heme binding"/>
    <property type="evidence" value="ECO:0007669"/>
    <property type="project" value="InterPro"/>
</dbReference>
<dbReference type="Gene3D" id="3.50.50.60">
    <property type="entry name" value="FAD/NAD(P)-binding domain"/>
    <property type="match status" value="1"/>
</dbReference>
<dbReference type="Gene3D" id="1.10.405.20">
    <property type="match status" value="1"/>
</dbReference>
<sequence>MWYFGLPELSQATFYQQLAGGAPGQLDATFLRTGDLGFVHEGQLYVTGRLKDLIISCGRNLYPTDLEETIRALGPPIRPGGGDNRGATLRLLGALPGSAFSYEASDLDLLLNTGQCFVARSATDALAWMAASPAQRAEIVSKEPHRGQNAWDMIRRIDCFTQPHYYSKTASLWQAENGSRYFARFRLTPPHAPADVGTVEPSDHGVDYHLQVQLHALSGKDLAAIRVASSEVGGKCASVTVDGHVFDLGGHVCTRHYTTVAHLVQEVGLAREEVTPSYRYDLATRTVVDPAADPGTLPALLSYKTNFQRDVAVALSSQGGAEVPGSMLVSAQEWLATNGLQALDPAIGPFFTGSGYGFLSNGQLPAASFLKFLHMVDLAETGPGHAQWTVRGGFGELWRRVAASLPDVRCGCQVNVIEKDGSGMLVRTNQGDILCDKLVVAVPEPAVVAAQLPASLKGPLEQVMGGLHSWPYYTIVATVTGPLPRLGFYMLDQHCRDSMLGHVVAYHHRYADSDVMLFYSYAADDQTAADIEALMQADVAAMGGKVEEVHLIRKWAYSPHASLAEQQAGFHAKLAALQGQNGICYVGGLLDFELVECTAAATRATIHRLYGKPAVTADVFLPTRAAANGRVLLDVVSAAFTSGRQQLDAHALWGTFDVLTRCGFAVVAVFPGSAPGVSAGQMIANIRAAMAWIRDPAVSAALGANPRTPLGLLGFSAGGLLALHSLIQPWQQELSAPSAGQQRGVQCEPAAALEVAALVMMCPYLPTLEQIADGWFDGDMDALATAAYFPADALGTAAALRHIERAGTVPGMLLASAARLWERSTDVAFALHYLAKAGVPDLTRHCRAQTTYLTALMEERPGGLSNYDDGAVGDADFTAVALFVCYATSIRPCPMDIRLLERCWVEELQAYRASWEMTGSSGQSATASPSFLCHVWDATLLASEASYEHKLVVWQRLLALLGGGECREIAHMSPFYMWEAIAYSVGQGLKHGFPGGGTRVHHHVVAEALARQRPCGGFASAWMAGREPCIEETGLALMMLNWALEWALSSMVTWLLVA</sequence>
<dbReference type="Pfam" id="PF01593">
    <property type="entry name" value="Amino_oxidase"/>
    <property type="match status" value="1"/>
</dbReference>
<dbReference type="InterPro" id="IPR029058">
    <property type="entry name" value="AB_hydrolase_fold"/>
</dbReference>
<dbReference type="PANTHER" id="PTHR22754">
    <property type="entry name" value="DISCO-INTERACTING PROTEIN 2 DIP2 -RELATED"/>
    <property type="match status" value="1"/>
</dbReference>
<dbReference type="Gene3D" id="3.40.50.12780">
    <property type="entry name" value="N-terminal domain of ligase-like"/>
    <property type="match status" value="1"/>
</dbReference>
<dbReference type="AlphaFoldDB" id="A0AAW1Q7Y5"/>
<evidence type="ECO:0000259" key="1">
    <source>
        <dbReference type="Pfam" id="PF01593"/>
    </source>
</evidence>
<dbReference type="SUPFAM" id="SSF53474">
    <property type="entry name" value="alpha/beta-Hydrolases"/>
    <property type="match status" value="1"/>
</dbReference>
<accession>A0AAW1Q7Y5</accession>
<evidence type="ECO:0000313" key="3">
    <source>
        <dbReference type="Proteomes" id="UP001489004"/>
    </source>
</evidence>
<gene>
    <name evidence="2" type="ORF">WJX72_009654</name>
</gene>
<evidence type="ECO:0000313" key="2">
    <source>
        <dbReference type="EMBL" id="KAK9817108.1"/>
    </source>
</evidence>
<keyword evidence="3" id="KW-1185">Reference proteome</keyword>
<dbReference type="InterPro" id="IPR002937">
    <property type="entry name" value="Amino_oxidase"/>
</dbReference>